<organism evidence="3 4">
    <name type="scientific">Oesophagostomum dentatum</name>
    <name type="common">Nodular worm</name>
    <dbReference type="NCBI Taxonomy" id="61180"/>
    <lineage>
        <taxon>Eukaryota</taxon>
        <taxon>Metazoa</taxon>
        <taxon>Ecdysozoa</taxon>
        <taxon>Nematoda</taxon>
        <taxon>Chromadorea</taxon>
        <taxon>Rhabditida</taxon>
        <taxon>Rhabditina</taxon>
        <taxon>Rhabditomorpha</taxon>
        <taxon>Strongyloidea</taxon>
        <taxon>Strongylidae</taxon>
        <taxon>Oesophagostomum</taxon>
    </lineage>
</organism>
<keyword evidence="2" id="KW-1133">Transmembrane helix</keyword>
<evidence type="ECO:0000313" key="4">
    <source>
        <dbReference type="Proteomes" id="UP000053660"/>
    </source>
</evidence>
<feature type="compositionally biased region" description="Basic and acidic residues" evidence="1">
    <location>
        <begin position="1"/>
        <end position="11"/>
    </location>
</feature>
<dbReference type="EMBL" id="KN550865">
    <property type="protein sequence ID" value="KHJ93253.1"/>
    <property type="molecule type" value="Genomic_DNA"/>
</dbReference>
<reference evidence="3 4" key="1">
    <citation type="submission" date="2014-03" db="EMBL/GenBank/DDBJ databases">
        <title>Draft genome of the hookworm Oesophagostomum dentatum.</title>
        <authorList>
            <person name="Mitreva M."/>
        </authorList>
    </citation>
    <scope>NUCLEOTIDE SEQUENCE [LARGE SCALE GENOMIC DNA]</scope>
    <source>
        <strain evidence="3 4">OD-Hann</strain>
    </source>
</reference>
<keyword evidence="2" id="KW-0812">Transmembrane</keyword>
<evidence type="ECO:0000256" key="2">
    <source>
        <dbReference type="SAM" id="Phobius"/>
    </source>
</evidence>
<keyword evidence="4" id="KW-1185">Reference proteome</keyword>
<protein>
    <submittedName>
        <fullName evidence="3">Uncharacterized protein</fullName>
    </submittedName>
</protein>
<evidence type="ECO:0000256" key="1">
    <source>
        <dbReference type="SAM" id="MobiDB-lite"/>
    </source>
</evidence>
<sequence>MDEKPKQEKMKREKRRKTKKMSGPSHFLSKCGVIRVSFAGASSSEHHYMMCILNNANNILSMVNATIPFFVFLICNEQFRHMTTMYIKAQLQRNNVRKENYLSQAVPVGEFYKALIQKGYLK</sequence>
<feature type="transmembrane region" description="Helical" evidence="2">
    <location>
        <begin position="59"/>
        <end position="75"/>
    </location>
</feature>
<dbReference type="AlphaFoldDB" id="A0A0B1T6S3"/>
<accession>A0A0B1T6S3</accession>
<dbReference type="OrthoDB" id="5839164at2759"/>
<dbReference type="Proteomes" id="UP000053660">
    <property type="component" value="Unassembled WGS sequence"/>
</dbReference>
<name>A0A0B1T6S3_OESDE</name>
<keyword evidence="2" id="KW-0472">Membrane</keyword>
<gene>
    <name evidence="3" type="ORF">OESDEN_06842</name>
</gene>
<feature type="region of interest" description="Disordered" evidence="1">
    <location>
        <begin position="1"/>
        <end position="25"/>
    </location>
</feature>
<evidence type="ECO:0000313" key="3">
    <source>
        <dbReference type="EMBL" id="KHJ93253.1"/>
    </source>
</evidence>
<proteinExistence type="predicted"/>